<dbReference type="PANTHER" id="PTHR38116">
    <property type="entry name" value="CHROMOSOME 7, WHOLE GENOME SHOTGUN SEQUENCE"/>
    <property type="match status" value="1"/>
</dbReference>
<sequence length="268" mass="30289">MGSDSFTTPGCPQFSIHALLAGPKIPSKIRLYQGREDEATYAHCDDLQHFTSTPDTQLSTELQHLETAQFTFPSEHIIEIPSLKTMEASLRIANMLGITDEILDLTANRVFHLSKLAVSPGDIPENLKPTEAQLLVPHCPVRDILPWPSIRKKLICLFNQPEQLRPPIARGSMAIIQFVHGHEDESEGVRIGSGSNGSGYDLRSWEIGQAAFKDWWWVLDSEIVSTSNRLRELRDEETPKADEQGKQSKKKYKKVKQDEADDKEDRQF</sequence>
<dbReference type="Pfam" id="PF11905">
    <property type="entry name" value="DUF3425"/>
    <property type="match status" value="1"/>
</dbReference>
<dbReference type="InterPro" id="IPR021833">
    <property type="entry name" value="DUF3425"/>
</dbReference>
<accession>A0A6A6FTD9</accession>
<dbReference type="EMBL" id="ML992664">
    <property type="protein sequence ID" value="KAF2216560.1"/>
    <property type="molecule type" value="Genomic_DNA"/>
</dbReference>
<feature type="compositionally biased region" description="Basic and acidic residues" evidence="1">
    <location>
        <begin position="255"/>
        <end position="268"/>
    </location>
</feature>
<organism evidence="2 3">
    <name type="scientific">Cercospora zeae-maydis SCOH1-5</name>
    <dbReference type="NCBI Taxonomy" id="717836"/>
    <lineage>
        <taxon>Eukaryota</taxon>
        <taxon>Fungi</taxon>
        <taxon>Dikarya</taxon>
        <taxon>Ascomycota</taxon>
        <taxon>Pezizomycotina</taxon>
        <taxon>Dothideomycetes</taxon>
        <taxon>Dothideomycetidae</taxon>
        <taxon>Mycosphaerellales</taxon>
        <taxon>Mycosphaerellaceae</taxon>
        <taxon>Cercospora</taxon>
    </lineage>
</organism>
<evidence type="ECO:0000256" key="1">
    <source>
        <dbReference type="SAM" id="MobiDB-lite"/>
    </source>
</evidence>
<protein>
    <submittedName>
        <fullName evidence="2">Uncharacterized protein</fullName>
    </submittedName>
</protein>
<dbReference type="PANTHER" id="PTHR38116:SF9">
    <property type="entry name" value="BZIP DOMAIN-CONTAINING PROTEIN"/>
    <property type="match status" value="1"/>
</dbReference>
<dbReference type="OrthoDB" id="3637170at2759"/>
<gene>
    <name evidence="2" type="ORF">CERZMDRAFT_93853</name>
</gene>
<evidence type="ECO:0000313" key="3">
    <source>
        <dbReference type="Proteomes" id="UP000799539"/>
    </source>
</evidence>
<dbReference type="Proteomes" id="UP000799539">
    <property type="component" value="Unassembled WGS sequence"/>
</dbReference>
<name>A0A6A6FTD9_9PEZI</name>
<feature type="compositionally biased region" description="Basic and acidic residues" evidence="1">
    <location>
        <begin position="229"/>
        <end position="246"/>
    </location>
</feature>
<reference evidence="2" key="1">
    <citation type="journal article" date="2020" name="Stud. Mycol.">
        <title>101 Dothideomycetes genomes: a test case for predicting lifestyles and emergence of pathogens.</title>
        <authorList>
            <person name="Haridas S."/>
            <person name="Albert R."/>
            <person name="Binder M."/>
            <person name="Bloem J."/>
            <person name="Labutti K."/>
            <person name="Salamov A."/>
            <person name="Andreopoulos B."/>
            <person name="Baker S."/>
            <person name="Barry K."/>
            <person name="Bills G."/>
            <person name="Bluhm B."/>
            <person name="Cannon C."/>
            <person name="Castanera R."/>
            <person name="Culley D."/>
            <person name="Daum C."/>
            <person name="Ezra D."/>
            <person name="Gonzalez J."/>
            <person name="Henrissat B."/>
            <person name="Kuo A."/>
            <person name="Liang C."/>
            <person name="Lipzen A."/>
            <person name="Lutzoni F."/>
            <person name="Magnuson J."/>
            <person name="Mondo S."/>
            <person name="Nolan M."/>
            <person name="Ohm R."/>
            <person name="Pangilinan J."/>
            <person name="Park H.-J."/>
            <person name="Ramirez L."/>
            <person name="Alfaro M."/>
            <person name="Sun H."/>
            <person name="Tritt A."/>
            <person name="Yoshinaga Y."/>
            <person name="Zwiers L.-H."/>
            <person name="Turgeon B."/>
            <person name="Goodwin S."/>
            <person name="Spatafora J."/>
            <person name="Crous P."/>
            <person name="Grigoriev I."/>
        </authorList>
    </citation>
    <scope>NUCLEOTIDE SEQUENCE</scope>
    <source>
        <strain evidence="2">SCOH1-5</strain>
    </source>
</reference>
<evidence type="ECO:0000313" key="2">
    <source>
        <dbReference type="EMBL" id="KAF2216560.1"/>
    </source>
</evidence>
<feature type="region of interest" description="Disordered" evidence="1">
    <location>
        <begin position="229"/>
        <end position="268"/>
    </location>
</feature>
<dbReference type="AlphaFoldDB" id="A0A6A6FTD9"/>
<keyword evidence="3" id="KW-1185">Reference proteome</keyword>
<proteinExistence type="predicted"/>